<evidence type="ECO:0000313" key="6">
    <source>
        <dbReference type="Proteomes" id="UP000694381"/>
    </source>
</evidence>
<dbReference type="InterPro" id="IPR012295">
    <property type="entry name" value="TBP_dom_sf"/>
</dbReference>
<reference evidence="5" key="2">
    <citation type="submission" date="2025-09" db="UniProtKB">
        <authorList>
            <consortium name="Ensembl"/>
        </authorList>
    </citation>
    <scope>IDENTIFICATION</scope>
</reference>
<dbReference type="InterPro" id="IPR037067">
    <property type="entry name" value="Coatomer_gsu_app_sf"/>
</dbReference>
<keyword evidence="2" id="KW-0732">Signal</keyword>
<feature type="domain" description="Coatomer subunit gamma C-terminal" evidence="4">
    <location>
        <begin position="61"/>
        <end position="173"/>
    </location>
</feature>
<dbReference type="GO" id="GO:0005198">
    <property type="term" value="F:structural molecule activity"/>
    <property type="evidence" value="ECO:0007669"/>
    <property type="project" value="InterPro"/>
</dbReference>
<keyword evidence="6" id="KW-1185">Reference proteome</keyword>
<evidence type="ECO:0008006" key="7">
    <source>
        <dbReference type="Google" id="ProtNLM"/>
    </source>
</evidence>
<evidence type="ECO:0000256" key="2">
    <source>
        <dbReference type="SAM" id="SignalP"/>
    </source>
</evidence>
<dbReference type="GO" id="GO:0006891">
    <property type="term" value="P:intra-Golgi vesicle-mediated transport"/>
    <property type="evidence" value="ECO:0007669"/>
    <property type="project" value="TreeGrafter"/>
</dbReference>
<comment type="subcellular location">
    <subcellularLocation>
        <location evidence="1">Endomembrane system</location>
        <topology evidence="1">Peripheral membrane protein</topology>
    </subcellularLocation>
</comment>
<dbReference type="InterPro" id="IPR032154">
    <property type="entry name" value="Coatomer_g_Cpla"/>
</dbReference>
<dbReference type="InterPro" id="IPR017106">
    <property type="entry name" value="Coatomer_gsu"/>
</dbReference>
<dbReference type="GO" id="GO:0000139">
    <property type="term" value="C:Golgi membrane"/>
    <property type="evidence" value="ECO:0007669"/>
    <property type="project" value="TreeGrafter"/>
</dbReference>
<organism evidence="5 6">
    <name type="scientific">Nannospalax galili</name>
    <name type="common">Northern Israeli blind subterranean mole rat</name>
    <name type="synonym">Spalax galili</name>
    <dbReference type="NCBI Taxonomy" id="1026970"/>
    <lineage>
        <taxon>Eukaryota</taxon>
        <taxon>Metazoa</taxon>
        <taxon>Chordata</taxon>
        <taxon>Craniata</taxon>
        <taxon>Vertebrata</taxon>
        <taxon>Euteleostomi</taxon>
        <taxon>Mammalia</taxon>
        <taxon>Eutheria</taxon>
        <taxon>Euarchontoglires</taxon>
        <taxon>Glires</taxon>
        <taxon>Rodentia</taxon>
        <taxon>Myomorpha</taxon>
        <taxon>Muroidea</taxon>
        <taxon>Spalacidae</taxon>
        <taxon>Spalacinae</taxon>
        <taxon>Nannospalax</taxon>
    </lineage>
</organism>
<dbReference type="GO" id="GO:0006886">
    <property type="term" value="P:intracellular protein transport"/>
    <property type="evidence" value="ECO:0007669"/>
    <property type="project" value="InterPro"/>
</dbReference>
<dbReference type="GeneTree" id="ENSGT00390000016313"/>
<dbReference type="Proteomes" id="UP000694381">
    <property type="component" value="Unassembled WGS sequence"/>
</dbReference>
<accession>A0A8C6QE67</accession>
<dbReference type="GO" id="GO:0006888">
    <property type="term" value="P:endoplasmic reticulum to Golgi vesicle-mediated transport"/>
    <property type="evidence" value="ECO:0007669"/>
    <property type="project" value="TreeGrafter"/>
</dbReference>
<dbReference type="GO" id="GO:0072384">
    <property type="term" value="P:organelle transport along microtubule"/>
    <property type="evidence" value="ECO:0007669"/>
    <property type="project" value="TreeGrafter"/>
</dbReference>
<name>A0A8C6QE67_NANGA</name>
<evidence type="ECO:0000259" key="3">
    <source>
        <dbReference type="Pfam" id="PF08752"/>
    </source>
</evidence>
<dbReference type="GO" id="GO:0005793">
    <property type="term" value="C:endoplasmic reticulum-Golgi intermediate compartment"/>
    <property type="evidence" value="ECO:0007669"/>
    <property type="project" value="TreeGrafter"/>
</dbReference>
<proteinExistence type="predicted"/>
<dbReference type="InterPro" id="IPR013041">
    <property type="entry name" value="Clathrin_app_Ig-like_sf"/>
</dbReference>
<feature type="signal peptide" evidence="2">
    <location>
        <begin position="1"/>
        <end position="22"/>
    </location>
</feature>
<reference evidence="5" key="1">
    <citation type="submission" date="2025-08" db="UniProtKB">
        <authorList>
            <consortium name="Ensembl"/>
        </authorList>
    </citation>
    <scope>IDENTIFICATION</scope>
</reference>
<dbReference type="Pfam" id="PF08752">
    <property type="entry name" value="COP-gamma_platf"/>
    <property type="match status" value="1"/>
</dbReference>
<dbReference type="InterPro" id="IPR013040">
    <property type="entry name" value="Coatomer_gsu_app_Ig-like_dom"/>
</dbReference>
<dbReference type="PANTHER" id="PTHR10261">
    <property type="entry name" value="COATOMER SUBUNIT GAMMA"/>
    <property type="match status" value="1"/>
</dbReference>
<dbReference type="PANTHER" id="PTHR10261:SF4">
    <property type="entry name" value="COATOMER SUBUNIT GAMMA-2"/>
    <property type="match status" value="1"/>
</dbReference>
<dbReference type="Gene3D" id="2.60.40.1480">
    <property type="entry name" value="Coatomer, gamma subunit, appendage domain"/>
    <property type="match status" value="1"/>
</dbReference>
<evidence type="ECO:0000259" key="4">
    <source>
        <dbReference type="Pfam" id="PF16381"/>
    </source>
</evidence>
<dbReference type="OMA" id="FAGTFSC"/>
<evidence type="ECO:0000256" key="1">
    <source>
        <dbReference type="ARBA" id="ARBA00004184"/>
    </source>
</evidence>
<dbReference type="SUPFAM" id="SSF49348">
    <property type="entry name" value="Clathrin adaptor appendage domain"/>
    <property type="match status" value="1"/>
</dbReference>
<feature type="chain" id="PRO_5034306303" description="Coatomer subunit gamma-2-like" evidence="2">
    <location>
        <begin position="23"/>
        <end position="174"/>
    </location>
</feature>
<dbReference type="FunFam" id="3.30.310.10:FF:000006">
    <property type="entry name" value="Coatomer subunit gamma"/>
    <property type="match status" value="1"/>
</dbReference>
<dbReference type="Pfam" id="PF16381">
    <property type="entry name" value="Coatomer_g_Cpla"/>
    <property type="match status" value="1"/>
</dbReference>
<dbReference type="Ensembl" id="ENSNGAT00000001900.1">
    <property type="protein sequence ID" value="ENSNGAP00000001851.1"/>
    <property type="gene ID" value="ENSNGAG00000001394.1"/>
</dbReference>
<dbReference type="Gene3D" id="3.30.310.10">
    <property type="entry name" value="TATA-Binding Protein"/>
    <property type="match status" value="1"/>
</dbReference>
<evidence type="ECO:0000313" key="5">
    <source>
        <dbReference type="Ensembl" id="ENSNGAP00000001851.1"/>
    </source>
</evidence>
<dbReference type="GO" id="GO:0009306">
    <property type="term" value="P:protein secretion"/>
    <property type="evidence" value="ECO:0007669"/>
    <property type="project" value="TreeGrafter"/>
</dbReference>
<sequence length="174" mass="19415">MEMFCVCCPLKWICLLFPPVASTFSCTMKFTVRDCDPNTGVPDEDGYDDEYVLEDLEVTVSDHIQKVLKPNFAAAWEEVGDTFEKEETFALSSTKTLEEAVNNIITFLGMQPCERSDKVPENKNSHSLYLAGVYRGGYDLLVRSRLALADGVTMQVTVRSKERTPVDVILASVG</sequence>
<dbReference type="AlphaFoldDB" id="A0A8C6QE67"/>
<protein>
    <recommendedName>
        <fullName evidence="7">Coatomer subunit gamma-2-like</fullName>
    </recommendedName>
</protein>
<dbReference type="GO" id="GO:0005783">
    <property type="term" value="C:endoplasmic reticulum"/>
    <property type="evidence" value="ECO:0007669"/>
    <property type="project" value="TreeGrafter"/>
</dbReference>
<feature type="domain" description="Coatomer gamma subunit appendage Ig-like subdomain" evidence="3">
    <location>
        <begin position="20"/>
        <end position="59"/>
    </location>
</feature>
<dbReference type="SUPFAM" id="SSF55711">
    <property type="entry name" value="Subdomain of clathrin and coatomer appendage domain"/>
    <property type="match status" value="1"/>
</dbReference>
<dbReference type="GO" id="GO:0030126">
    <property type="term" value="C:COPI vesicle coat"/>
    <property type="evidence" value="ECO:0007669"/>
    <property type="project" value="InterPro"/>
</dbReference>
<dbReference type="InterPro" id="IPR009028">
    <property type="entry name" value="Coatomer/calthrin_app_sub_C"/>
</dbReference>